<proteinExistence type="predicted"/>
<name>A0A3D4SWT7_9CORY</name>
<sequence>MGDHQRQGGGRRKVAAWVWVTPLVIVAIGVLVVGWLALIRDRGDDSAQSCLAGDLTLQVWSDPAAEPSAQQLVDGYNAGSPVVRDHCVRATVEVKDTPGAVDAYRAGAPGVAAVWFPATAADVTGLPGAPVTVPVAHTAAGDVPVVAFGSSPAVGEDAARAAADFVGTMVPEGS</sequence>
<dbReference type="Proteomes" id="UP000261739">
    <property type="component" value="Unassembled WGS sequence"/>
</dbReference>
<keyword evidence="1" id="KW-1133">Transmembrane helix</keyword>
<keyword evidence="1" id="KW-0472">Membrane</keyword>
<gene>
    <name evidence="2" type="ORF">DIW82_02810</name>
</gene>
<dbReference type="AlphaFoldDB" id="A0A3D4SWT7"/>
<evidence type="ECO:0000313" key="2">
    <source>
        <dbReference type="EMBL" id="HCT13743.1"/>
    </source>
</evidence>
<organism evidence="2 3">
    <name type="scientific">Corynebacterium nuruki</name>
    <dbReference type="NCBI Taxonomy" id="1032851"/>
    <lineage>
        <taxon>Bacteria</taxon>
        <taxon>Bacillati</taxon>
        <taxon>Actinomycetota</taxon>
        <taxon>Actinomycetes</taxon>
        <taxon>Mycobacteriales</taxon>
        <taxon>Corynebacteriaceae</taxon>
        <taxon>Corynebacterium</taxon>
    </lineage>
</organism>
<accession>A0A3D4SWT7</accession>
<dbReference type="RefSeq" id="WP_010118388.1">
    <property type="nucleotide sequence ID" value="NZ_DAITTW010000053.1"/>
</dbReference>
<reference evidence="2 3" key="1">
    <citation type="journal article" date="2018" name="Nat. Biotechnol.">
        <title>A standardized bacterial taxonomy based on genome phylogeny substantially revises the tree of life.</title>
        <authorList>
            <person name="Parks D.H."/>
            <person name="Chuvochina M."/>
            <person name="Waite D.W."/>
            <person name="Rinke C."/>
            <person name="Skarshewski A."/>
            <person name="Chaumeil P.A."/>
            <person name="Hugenholtz P."/>
        </authorList>
    </citation>
    <scope>NUCLEOTIDE SEQUENCE [LARGE SCALE GENOMIC DNA]</scope>
    <source>
        <strain evidence="2">UBA11247</strain>
    </source>
</reference>
<comment type="caution">
    <text evidence="2">The sequence shown here is derived from an EMBL/GenBank/DDBJ whole genome shotgun (WGS) entry which is preliminary data.</text>
</comment>
<protein>
    <recommendedName>
        <fullName evidence="4">ABC transporter substrate-binding protein</fullName>
    </recommendedName>
</protein>
<keyword evidence="1" id="KW-0812">Transmembrane</keyword>
<evidence type="ECO:0000256" key="1">
    <source>
        <dbReference type="SAM" id="Phobius"/>
    </source>
</evidence>
<evidence type="ECO:0008006" key="4">
    <source>
        <dbReference type="Google" id="ProtNLM"/>
    </source>
</evidence>
<dbReference type="STRING" id="863239.GCA_000213935_02828"/>
<evidence type="ECO:0000313" key="3">
    <source>
        <dbReference type="Proteomes" id="UP000261739"/>
    </source>
</evidence>
<dbReference type="EMBL" id="DQID01000079">
    <property type="protein sequence ID" value="HCT13743.1"/>
    <property type="molecule type" value="Genomic_DNA"/>
</dbReference>
<feature type="transmembrane region" description="Helical" evidence="1">
    <location>
        <begin position="16"/>
        <end position="39"/>
    </location>
</feature>